<sequence>MLSTLFIVSIQSIVWGQVQSKVVPLTALPAGLVYKGKPLQALQFQDQTGDYVALTTETTTLEDQAHLAAYVYTSNASMLWQLRDGISDCPLDRVAVFVPGSFKVTDLNKNGKAELWVAYRIGCRGDVSPSELKIIMHEGTTKYAMRGMGKLKVGNAVQPDGGIMTSNGFRKSTFERYAEQLWKAYLVEVME</sequence>
<name>A0A2S7IJN1_9BACT</name>
<dbReference type="Proteomes" id="UP000239590">
    <property type="component" value="Unassembled WGS sequence"/>
</dbReference>
<dbReference type="InterPro" id="IPR058148">
    <property type="entry name" value="M949_RS01915-like_dom"/>
</dbReference>
<protein>
    <submittedName>
        <fullName evidence="1">Uncharacterized protein</fullName>
    </submittedName>
</protein>
<comment type="caution">
    <text evidence="1">The sequence shown here is derived from an EMBL/GenBank/DDBJ whole genome shotgun (WGS) entry which is preliminary data.</text>
</comment>
<dbReference type="EMBL" id="PTRA01000002">
    <property type="protein sequence ID" value="PQA56870.1"/>
    <property type="molecule type" value="Genomic_DNA"/>
</dbReference>
<dbReference type="NCBIfam" id="NF046077">
    <property type="entry name" value="LPS_M949_RS01915"/>
    <property type="match status" value="1"/>
</dbReference>
<gene>
    <name evidence="1" type="ORF">C5O19_16160</name>
</gene>
<keyword evidence="2" id="KW-1185">Reference proteome</keyword>
<reference evidence="2" key="1">
    <citation type="submission" date="2018-02" db="EMBL/GenBank/DDBJ databases">
        <title>Genome sequencing of Solimonas sp. HR-BB.</title>
        <authorList>
            <person name="Lee Y."/>
            <person name="Jeon C.O."/>
        </authorList>
    </citation>
    <scope>NUCLEOTIDE SEQUENCE [LARGE SCALE GENOMIC DNA]</scope>
    <source>
        <strain evidence="2">HR-U</strain>
    </source>
</reference>
<organism evidence="1 2">
    <name type="scientific">Siphonobacter curvatus</name>
    <dbReference type="NCBI Taxonomy" id="2094562"/>
    <lineage>
        <taxon>Bacteria</taxon>
        <taxon>Pseudomonadati</taxon>
        <taxon>Bacteroidota</taxon>
        <taxon>Cytophagia</taxon>
        <taxon>Cytophagales</taxon>
        <taxon>Cytophagaceae</taxon>
        <taxon>Siphonobacter</taxon>
    </lineage>
</organism>
<evidence type="ECO:0000313" key="2">
    <source>
        <dbReference type="Proteomes" id="UP000239590"/>
    </source>
</evidence>
<proteinExistence type="predicted"/>
<dbReference type="AlphaFoldDB" id="A0A2S7IJN1"/>
<accession>A0A2S7IJN1</accession>
<evidence type="ECO:0000313" key="1">
    <source>
        <dbReference type="EMBL" id="PQA56870.1"/>
    </source>
</evidence>